<comment type="caution">
    <text evidence="1">The sequence shown here is derived from an EMBL/GenBank/DDBJ whole genome shotgun (WGS) entry which is preliminary data.</text>
</comment>
<protein>
    <submittedName>
        <fullName evidence="1">Uncharacterized protein</fullName>
    </submittedName>
</protein>
<dbReference type="OrthoDB" id="2193133at2"/>
<evidence type="ECO:0000313" key="1">
    <source>
        <dbReference type="EMBL" id="OEG16788.1"/>
    </source>
</evidence>
<accession>A0A1E5GVT0</accession>
<proteinExistence type="predicted"/>
<keyword evidence="2" id="KW-1185">Reference proteome</keyword>
<dbReference type="AlphaFoldDB" id="A0A1E5GVT0"/>
<sequence>MKIEALRNLLDELDSDFEVRVSVEEYKEDRIRNGTTVYGSSQLLAGISIRGNILCLQGTRNADLK</sequence>
<name>A0A1E5GVT0_9ENTE</name>
<dbReference type="EMBL" id="MIJY01000012">
    <property type="protein sequence ID" value="OEG16788.1"/>
    <property type="molecule type" value="Genomic_DNA"/>
</dbReference>
<gene>
    <name evidence="1" type="ORF">BCR25_04110</name>
</gene>
<organism evidence="1 2">
    <name type="scientific">Enterococcus termitis</name>
    <dbReference type="NCBI Taxonomy" id="332950"/>
    <lineage>
        <taxon>Bacteria</taxon>
        <taxon>Bacillati</taxon>
        <taxon>Bacillota</taxon>
        <taxon>Bacilli</taxon>
        <taxon>Lactobacillales</taxon>
        <taxon>Enterococcaceae</taxon>
        <taxon>Enterococcus</taxon>
    </lineage>
</organism>
<dbReference type="RefSeq" id="WP_069663185.1">
    <property type="nucleotide sequence ID" value="NZ_JBHUJJ010000001.1"/>
</dbReference>
<dbReference type="Proteomes" id="UP000095094">
    <property type="component" value="Unassembled WGS sequence"/>
</dbReference>
<reference evidence="2" key="1">
    <citation type="submission" date="2016-09" db="EMBL/GenBank/DDBJ databases">
        <authorList>
            <person name="Gulvik C.A."/>
        </authorList>
    </citation>
    <scope>NUCLEOTIDE SEQUENCE [LARGE SCALE GENOMIC DNA]</scope>
    <source>
        <strain evidence="2">LMG 8895</strain>
    </source>
</reference>
<evidence type="ECO:0000313" key="2">
    <source>
        <dbReference type="Proteomes" id="UP000095094"/>
    </source>
</evidence>